<evidence type="ECO:0000256" key="1">
    <source>
        <dbReference type="ARBA" id="ARBA00022741"/>
    </source>
</evidence>
<comment type="catalytic activity">
    <reaction evidence="8">
        <text>ATP + H2O = ADP + phosphate + H(+)</text>
        <dbReference type="Rhea" id="RHEA:13065"/>
        <dbReference type="ChEBI" id="CHEBI:15377"/>
        <dbReference type="ChEBI" id="CHEBI:15378"/>
        <dbReference type="ChEBI" id="CHEBI:30616"/>
        <dbReference type="ChEBI" id="CHEBI:43474"/>
        <dbReference type="ChEBI" id="CHEBI:456216"/>
        <dbReference type="EC" id="5.6.2.4"/>
    </reaction>
</comment>
<keyword evidence="1 9" id="KW-0547">Nucleotide-binding</keyword>
<keyword evidence="5" id="KW-0413">Isomerase</keyword>
<evidence type="ECO:0000259" key="10">
    <source>
        <dbReference type="PROSITE" id="PS51198"/>
    </source>
</evidence>
<comment type="catalytic activity">
    <reaction evidence="6">
        <text>Couples ATP hydrolysis with the unwinding of duplex DNA by translocating in the 3'-5' direction.</text>
        <dbReference type="EC" id="5.6.2.4"/>
    </reaction>
</comment>
<keyword evidence="13" id="KW-1185">Reference proteome</keyword>
<dbReference type="GO" id="GO:0004527">
    <property type="term" value="F:exonuclease activity"/>
    <property type="evidence" value="ECO:0007669"/>
    <property type="project" value="UniProtKB-KW"/>
</dbReference>
<reference evidence="12 13" key="1">
    <citation type="submission" date="2017-02" db="EMBL/GenBank/DDBJ databases">
        <authorList>
            <person name="Peterson S.W."/>
        </authorList>
    </citation>
    <scope>NUCLEOTIDE SEQUENCE [LARGE SCALE GENOMIC DNA]</scope>
    <source>
        <strain evidence="12 13">ATCC 700028</strain>
    </source>
</reference>
<dbReference type="RefSeq" id="WP_078692868.1">
    <property type="nucleotide sequence ID" value="NZ_FUWX01000004.1"/>
</dbReference>
<dbReference type="GO" id="GO:0005829">
    <property type="term" value="C:cytosol"/>
    <property type="evidence" value="ECO:0007669"/>
    <property type="project" value="TreeGrafter"/>
</dbReference>
<dbReference type="GO" id="GO:0043138">
    <property type="term" value="F:3'-5' DNA helicase activity"/>
    <property type="evidence" value="ECO:0007669"/>
    <property type="project" value="UniProtKB-EC"/>
</dbReference>
<dbReference type="InterPro" id="IPR000212">
    <property type="entry name" value="DNA_helicase_UvrD/REP"/>
</dbReference>
<dbReference type="PANTHER" id="PTHR11070:SF67">
    <property type="entry name" value="DNA 3'-5' HELICASE"/>
    <property type="match status" value="1"/>
</dbReference>
<dbReference type="Pfam" id="PF00580">
    <property type="entry name" value="UvrD-helicase"/>
    <property type="match status" value="1"/>
</dbReference>
<sequence>MRECVVLKASAGTGKTYRLSLEYIKALIHGENYRDILVMTFTKKATGEIKERILQFLEKIVRGEGEDILNNILGLDKSLEVDRDKLKEIYREVSVNRDRLKIYTIDSFVNSIFKNVIAPYLNILSYDIIDDVENEEILRKTFEKIVENRKEFGRFKKFFEKNTERNIDNYLESIKNLIYDRWKMLLIEEKGQLKKKNPYEVEDDLTVYMDSIVRIIEEIKIRKKNQDPVENFFKSAYKKYFPLDIEKKNKFIEENWNTFVKDDKLWNGNKTKSTKAVDISDLVSEMEDINEKLKEKISLKIYNKDVIDYENEIVSFISNLYSIYDNIKFTEKRFTHNDISSYTFKYINSPEINLIDENGVTDYFLEIFEGDIKTLFIDEFQDTSILQWKILNGIIKRSESVICVGDEKQSIYGWRGGEKSLFENLDSILNGRIETLNVSYRSKESVVEFTNKIFTSISNSYDEEFGEMDLAWNFTSVEGKSKELGYVEILENDFGEEDEKTTGEILVEDIERKFKGDYHDLCVIARTNRELNEIGRLLSERKIPYILDSNESIVEHRAIEGIYKLFKFLVYEDYFSLLEFLRCDLININSKSMKEVIEKRFLVESFLRNEMETLDFLGEIFEKIRHIKNILKDHRGQLKYLYEEVIKAFGIGELYKTKSDLKNLNFFIDLMREYGNIYDFLRDLEENKSSNRFKQVSLEEKNAVILMTIHKSKGLEYETVYYYHRALPSRGGSGLQFHIELSKDYESVLNYLFIDKKYEKLMKFISEDYGYIEEKAYKDKQEEINALYVVLTRAKNNLIVVLDKKVDKYLQIAFENLEKDTFGVFKREEREKELSTEEKLPIEVDFQMDLCDEDKLNANLEKIMEIHREFNLEAESKRLMGTGVHFYLENIIYDTEEERKKSFNLTMSKYGTLIGEERLYTILKSKELDEFMKKNKLIFSREWDYIYPEYEIYVEATQELRRIDRIMIKKPKDYPMGEILIVDYKTGGMNQSQIDEYVHLIEEQLRDIGEYENYNVKGEFMEIKLPEIKL</sequence>
<dbReference type="AlphaFoldDB" id="A0A1T4K645"/>
<evidence type="ECO:0000313" key="12">
    <source>
        <dbReference type="EMBL" id="SJZ37881.1"/>
    </source>
</evidence>
<keyword evidence="12" id="KW-0269">Exonuclease</keyword>
<name>A0A1T4K645_9FUSO</name>
<proteinExistence type="predicted"/>
<dbReference type="InterPro" id="IPR027417">
    <property type="entry name" value="P-loop_NTPase"/>
</dbReference>
<evidence type="ECO:0000313" key="13">
    <source>
        <dbReference type="Proteomes" id="UP000191153"/>
    </source>
</evidence>
<evidence type="ECO:0000256" key="8">
    <source>
        <dbReference type="ARBA" id="ARBA00048988"/>
    </source>
</evidence>
<dbReference type="OrthoDB" id="9810135at2"/>
<dbReference type="Pfam" id="PF13361">
    <property type="entry name" value="UvrD_C"/>
    <property type="match status" value="1"/>
</dbReference>
<gene>
    <name evidence="12" type="ORF">SAMN02745174_00330</name>
</gene>
<dbReference type="SUPFAM" id="SSF52540">
    <property type="entry name" value="P-loop containing nucleoside triphosphate hydrolases"/>
    <property type="match status" value="1"/>
</dbReference>
<evidence type="ECO:0000259" key="11">
    <source>
        <dbReference type="PROSITE" id="PS51217"/>
    </source>
</evidence>
<evidence type="ECO:0000256" key="2">
    <source>
        <dbReference type="ARBA" id="ARBA00022801"/>
    </source>
</evidence>
<keyword evidence="12" id="KW-0540">Nuclease</keyword>
<feature type="binding site" evidence="9">
    <location>
        <begin position="9"/>
        <end position="16"/>
    </location>
    <ligand>
        <name>ATP</name>
        <dbReference type="ChEBI" id="CHEBI:30616"/>
    </ligand>
</feature>
<protein>
    <recommendedName>
        <fullName evidence="7">DNA 3'-5' helicase</fullName>
        <ecNumber evidence="7">5.6.2.4</ecNumber>
    </recommendedName>
</protein>
<evidence type="ECO:0000256" key="4">
    <source>
        <dbReference type="ARBA" id="ARBA00022840"/>
    </source>
</evidence>
<keyword evidence="3 9" id="KW-0347">Helicase</keyword>
<dbReference type="GO" id="GO:0000725">
    <property type="term" value="P:recombinational repair"/>
    <property type="evidence" value="ECO:0007669"/>
    <property type="project" value="TreeGrafter"/>
</dbReference>
<evidence type="ECO:0000256" key="9">
    <source>
        <dbReference type="PROSITE-ProRule" id="PRU00560"/>
    </source>
</evidence>
<organism evidence="12 13">
    <name type="scientific">Cetobacterium ceti</name>
    <dbReference type="NCBI Taxonomy" id="180163"/>
    <lineage>
        <taxon>Bacteria</taxon>
        <taxon>Fusobacteriati</taxon>
        <taxon>Fusobacteriota</taxon>
        <taxon>Fusobacteriia</taxon>
        <taxon>Fusobacteriales</taxon>
        <taxon>Fusobacteriaceae</taxon>
        <taxon>Cetobacterium</taxon>
    </lineage>
</organism>
<evidence type="ECO:0000256" key="7">
    <source>
        <dbReference type="ARBA" id="ARBA00034808"/>
    </source>
</evidence>
<evidence type="ECO:0000256" key="6">
    <source>
        <dbReference type="ARBA" id="ARBA00034617"/>
    </source>
</evidence>
<dbReference type="Gene3D" id="3.40.50.300">
    <property type="entry name" value="P-loop containing nucleotide triphosphate hydrolases"/>
    <property type="match status" value="4"/>
</dbReference>
<dbReference type="STRING" id="180163.SAMN02745174_00330"/>
<evidence type="ECO:0000256" key="3">
    <source>
        <dbReference type="ARBA" id="ARBA00022806"/>
    </source>
</evidence>
<dbReference type="PROSITE" id="PS51217">
    <property type="entry name" value="UVRD_HELICASE_CTER"/>
    <property type="match status" value="1"/>
</dbReference>
<dbReference type="InterPro" id="IPR014016">
    <property type="entry name" value="UvrD-like_ATP-bd"/>
</dbReference>
<dbReference type="GO" id="GO:0003677">
    <property type="term" value="F:DNA binding"/>
    <property type="evidence" value="ECO:0007669"/>
    <property type="project" value="InterPro"/>
</dbReference>
<dbReference type="EC" id="5.6.2.4" evidence="7"/>
<dbReference type="PROSITE" id="PS51198">
    <property type="entry name" value="UVRD_HELICASE_ATP_BIND"/>
    <property type="match status" value="1"/>
</dbReference>
<dbReference type="GO" id="GO:0016887">
    <property type="term" value="F:ATP hydrolysis activity"/>
    <property type="evidence" value="ECO:0007669"/>
    <property type="project" value="RHEA"/>
</dbReference>
<dbReference type="EMBL" id="FUWX01000004">
    <property type="protein sequence ID" value="SJZ37881.1"/>
    <property type="molecule type" value="Genomic_DNA"/>
</dbReference>
<dbReference type="PANTHER" id="PTHR11070">
    <property type="entry name" value="UVRD / RECB / PCRA DNA HELICASE FAMILY MEMBER"/>
    <property type="match status" value="1"/>
</dbReference>
<accession>A0A1T4K645</accession>
<keyword evidence="4 9" id="KW-0067">ATP-binding</keyword>
<dbReference type="GO" id="GO:0005524">
    <property type="term" value="F:ATP binding"/>
    <property type="evidence" value="ECO:0007669"/>
    <property type="project" value="UniProtKB-UniRule"/>
</dbReference>
<evidence type="ECO:0000256" key="5">
    <source>
        <dbReference type="ARBA" id="ARBA00023235"/>
    </source>
</evidence>
<feature type="domain" description="UvrD-like helicase C-terminal" evidence="11">
    <location>
        <begin position="451"/>
        <end position="714"/>
    </location>
</feature>
<keyword evidence="2 9" id="KW-0378">Hydrolase</keyword>
<dbReference type="Proteomes" id="UP000191153">
    <property type="component" value="Unassembled WGS sequence"/>
</dbReference>
<dbReference type="InterPro" id="IPR014017">
    <property type="entry name" value="DNA_helicase_UvrD-like_C"/>
</dbReference>
<feature type="domain" description="UvrD-like helicase ATP-binding" evidence="10">
    <location>
        <begin position="1"/>
        <end position="443"/>
    </location>
</feature>